<dbReference type="PANTHER" id="PTHR34987">
    <property type="entry name" value="C, PUTATIVE (AFU_ORTHOLOGUE AFUA_3G02880)-RELATED"/>
    <property type="match status" value="1"/>
</dbReference>
<evidence type="ECO:0000313" key="8">
    <source>
        <dbReference type="Proteomes" id="UP000470777"/>
    </source>
</evidence>
<dbReference type="Gene3D" id="1.50.10.10">
    <property type="match status" value="1"/>
</dbReference>
<dbReference type="Proteomes" id="UP000470777">
    <property type="component" value="Unassembled WGS sequence"/>
</dbReference>
<evidence type="ECO:0000313" key="4">
    <source>
        <dbReference type="EMBL" id="KAB6663988.1"/>
    </source>
</evidence>
<accession>A0A6I1BNM1</accession>
<dbReference type="InterPro" id="IPR012341">
    <property type="entry name" value="6hp_glycosidase-like_sf"/>
</dbReference>
<dbReference type="SUPFAM" id="SSF48208">
    <property type="entry name" value="Six-hairpin glycosidases"/>
    <property type="match status" value="1"/>
</dbReference>
<feature type="domain" description="Alpha-L-rhamnosidase six-hairpin glycosidase" evidence="2">
    <location>
        <begin position="317"/>
        <end position="559"/>
    </location>
</feature>
<name>A0A6I1BNM1_PHOVU</name>
<sequence length="739" mass="84290">MNKKIKLLGILMTVSFLCCYAQTKEFDPSLAPNVTIVSRQSQEEWNSRYMWYPGQLAAFYQQQCARISKERCVNVGYPGKFFAKNNHVWFRKEVRLKKESSLCWEGPSDIVLYINGVKQSVSGKQVILPVGRSSLLFEVTTDDSLPCIILKGAGLENPDEWQVSMDKEHWTIPESAVMYNKPGVLPDAPQDMTARIKPSQILPMRNAEMQGKDGISIGKNGYVLIDFFHLEIGTLTFQAKGKGTITVRVGETPEEALERDDKKLEQYPLAPVTLSEEGGTITLPERALRYVSLECDKGAEITSLRFDASLWPVEHQMQFETDDDYVNNLFKMSSATLHTSMHRFYLDGVKRDFLPWSMDALVSTLAGDYLFGDQQVSKNGISIALMPLDPQKSDIGIPDYPLHALFGLKQNYLRFGDLTTSLQYKDRIIQLLDFYASIVDENGFVHGNYGDRQFGYTPGWSTYNGPVRKGVAAYAQIMLYYNYVTGAYFADLWKESALADRYRKLARNLKKKIFEHFWDNDRKVFINGTMNDNVTVDKRISHHAQYWGILADIFPKEHYDNLFENVLPNLPNYYEVVSYEKGYEFLAYAKAGRIKELWDHIYGVFGDWMDQGHTRFPENFMMNASRARQLVFYNRPYGLSLCHGANGVPVVVGALNGLIGFSQSSMKTNEYTIKPELLHLKWIHSRIPVKEGYIVLKLNAEGESTIDIPAGCTVRIIKKIGKKPLVLREQGGYSFRLKD</sequence>
<evidence type="ECO:0000313" key="6">
    <source>
        <dbReference type="EMBL" id="KAB6701815.1"/>
    </source>
</evidence>
<dbReference type="GO" id="GO:0005975">
    <property type="term" value="P:carbohydrate metabolic process"/>
    <property type="evidence" value="ECO:0007669"/>
    <property type="project" value="InterPro"/>
</dbReference>
<dbReference type="InterPro" id="IPR048932">
    <property type="entry name" value="Rhamnosid-like_N_bacteroidetes"/>
</dbReference>
<evidence type="ECO:0000256" key="1">
    <source>
        <dbReference type="SAM" id="SignalP"/>
    </source>
</evidence>
<reference evidence="7 8" key="1">
    <citation type="journal article" date="2019" name="Nat. Med.">
        <title>A library of human gut bacterial isolates paired with longitudinal multiomics data enables mechanistic microbiome research.</title>
        <authorList>
            <person name="Poyet M."/>
            <person name="Groussin M."/>
            <person name="Gibbons S.M."/>
            <person name="Avila-Pacheco J."/>
            <person name="Jiang X."/>
            <person name="Kearney S.M."/>
            <person name="Perrotta A.R."/>
            <person name="Berdy B."/>
            <person name="Zhao S."/>
            <person name="Lieberman T.D."/>
            <person name="Swanson P.K."/>
            <person name="Smith M."/>
            <person name="Roesemann S."/>
            <person name="Alexander J.E."/>
            <person name="Rich S.A."/>
            <person name="Livny J."/>
            <person name="Vlamakis H."/>
            <person name="Clish C."/>
            <person name="Bullock K."/>
            <person name="Deik A."/>
            <person name="Scott J."/>
            <person name="Pierce K.A."/>
            <person name="Xavier R.J."/>
            <person name="Alm E.J."/>
        </authorList>
    </citation>
    <scope>NUCLEOTIDE SEQUENCE [LARGE SCALE GENOMIC DNA]</scope>
    <source>
        <strain evidence="6 7">BIOML-A82</strain>
        <strain evidence="5 8">BIOML-A85</strain>
        <strain evidence="4 9">BIOML-A93</strain>
    </source>
</reference>
<evidence type="ECO:0000259" key="2">
    <source>
        <dbReference type="Pfam" id="PF17389"/>
    </source>
</evidence>
<proteinExistence type="predicted"/>
<feature type="domain" description="Alpha-rhamnosidase-like N-terminal" evidence="3">
    <location>
        <begin position="88"/>
        <end position="292"/>
    </location>
</feature>
<dbReference type="EMBL" id="WCZY01000002">
    <property type="protein sequence ID" value="KAB6696407.1"/>
    <property type="molecule type" value="Genomic_DNA"/>
</dbReference>
<protein>
    <submittedName>
        <fullName evidence="4">Bacterial alpha-L-rhamnosidase</fullName>
    </submittedName>
</protein>
<organism evidence="4 9">
    <name type="scientific">Phocaeicola vulgatus</name>
    <name type="common">Bacteroides vulgatus</name>
    <dbReference type="NCBI Taxonomy" id="821"/>
    <lineage>
        <taxon>Bacteria</taxon>
        <taxon>Pseudomonadati</taxon>
        <taxon>Bacteroidota</taxon>
        <taxon>Bacteroidia</taxon>
        <taxon>Bacteroidales</taxon>
        <taxon>Bacteroidaceae</taxon>
        <taxon>Phocaeicola</taxon>
    </lineage>
</organism>
<dbReference type="PANTHER" id="PTHR34987:SF2">
    <property type="entry name" value="B, PUTATIVE (AFU_ORTHOLOGUE AFUA_7G05040)-RELATED"/>
    <property type="match status" value="1"/>
</dbReference>
<comment type="caution">
    <text evidence="4">The sequence shown here is derived from an EMBL/GenBank/DDBJ whole genome shotgun (WGS) entry which is preliminary data.</text>
</comment>
<feature type="signal peptide" evidence="1">
    <location>
        <begin position="1"/>
        <end position="21"/>
    </location>
</feature>
<evidence type="ECO:0000259" key="3">
    <source>
        <dbReference type="Pfam" id="PF21209"/>
    </source>
</evidence>
<gene>
    <name evidence="6" type="ORF">GAY17_05530</name>
    <name evidence="4" type="ORF">GAZ76_00570</name>
    <name evidence="5" type="ORF">GAZ92_02075</name>
</gene>
<dbReference type="EMBL" id="WCZV01000005">
    <property type="protein sequence ID" value="KAB6701815.1"/>
    <property type="molecule type" value="Genomic_DNA"/>
</dbReference>
<dbReference type="Gene3D" id="2.60.420.10">
    <property type="entry name" value="Maltose phosphorylase, domain 3"/>
    <property type="match status" value="1"/>
</dbReference>
<dbReference type="Pfam" id="PF21209">
    <property type="entry name" value="Bac_rhamnosid-like_N"/>
    <property type="match status" value="1"/>
</dbReference>
<dbReference type="InterPro" id="IPR008928">
    <property type="entry name" value="6-hairpin_glycosidase_sf"/>
</dbReference>
<dbReference type="Proteomes" id="UP000437380">
    <property type="component" value="Unassembled WGS sequence"/>
</dbReference>
<dbReference type="RefSeq" id="WP_130084970.1">
    <property type="nucleotide sequence ID" value="NZ_JABDSE010000015.1"/>
</dbReference>
<feature type="chain" id="PRO_5044633277" evidence="1">
    <location>
        <begin position="22"/>
        <end position="739"/>
    </location>
</feature>
<evidence type="ECO:0000313" key="5">
    <source>
        <dbReference type="EMBL" id="KAB6696407.1"/>
    </source>
</evidence>
<dbReference type="Proteomes" id="UP000470952">
    <property type="component" value="Unassembled WGS sequence"/>
</dbReference>
<dbReference type="EMBL" id="WDAG01000001">
    <property type="protein sequence ID" value="KAB6663988.1"/>
    <property type="molecule type" value="Genomic_DNA"/>
</dbReference>
<dbReference type="AlphaFoldDB" id="A0A6I1BNM1"/>
<dbReference type="InterPro" id="IPR035396">
    <property type="entry name" value="Bac_rhamnosid6H"/>
</dbReference>
<evidence type="ECO:0000313" key="7">
    <source>
        <dbReference type="Proteomes" id="UP000437380"/>
    </source>
</evidence>
<evidence type="ECO:0000313" key="9">
    <source>
        <dbReference type="Proteomes" id="UP000470952"/>
    </source>
</evidence>
<dbReference type="Pfam" id="PF17389">
    <property type="entry name" value="Bac_rhamnosid6H"/>
    <property type="match status" value="1"/>
</dbReference>
<dbReference type="Gene3D" id="2.60.120.260">
    <property type="entry name" value="Galactose-binding domain-like"/>
    <property type="match status" value="2"/>
</dbReference>
<keyword evidence="1" id="KW-0732">Signal</keyword>